<dbReference type="EMBL" id="JAUCGQ010000004">
    <property type="protein sequence ID" value="MDM7856554.1"/>
    <property type="molecule type" value="Genomic_DNA"/>
</dbReference>
<evidence type="ECO:0000256" key="1">
    <source>
        <dbReference type="SAM" id="MobiDB-lite"/>
    </source>
</evidence>
<accession>A0ABT7SK39</accession>
<feature type="compositionally biased region" description="Acidic residues" evidence="1">
    <location>
        <begin position="1"/>
        <end position="15"/>
    </location>
</feature>
<reference evidence="2 3" key="1">
    <citation type="submission" date="2023-06" db="EMBL/GenBank/DDBJ databases">
        <title>Cellulomonas sp. MW4 Whole genome sequence.</title>
        <authorList>
            <person name="Park S."/>
        </authorList>
    </citation>
    <scope>NUCLEOTIDE SEQUENCE [LARGE SCALE GENOMIC DNA]</scope>
    <source>
        <strain evidence="2 3">MW4</strain>
    </source>
</reference>
<organism evidence="2 3">
    <name type="scientific">Cellulomonas alba</name>
    <dbReference type="NCBI Taxonomy" id="3053467"/>
    <lineage>
        <taxon>Bacteria</taxon>
        <taxon>Bacillati</taxon>
        <taxon>Actinomycetota</taxon>
        <taxon>Actinomycetes</taxon>
        <taxon>Micrococcales</taxon>
        <taxon>Cellulomonadaceae</taxon>
        <taxon>Cellulomonas</taxon>
    </lineage>
</organism>
<name>A0ABT7SK39_9CELL</name>
<feature type="region of interest" description="Disordered" evidence="1">
    <location>
        <begin position="1"/>
        <end position="20"/>
    </location>
</feature>
<dbReference type="InterPro" id="IPR015947">
    <property type="entry name" value="PUA-like_sf"/>
</dbReference>
<keyword evidence="3" id="KW-1185">Reference proteome</keyword>
<gene>
    <name evidence="2" type="ORF">QRT04_16565</name>
</gene>
<proteinExistence type="predicted"/>
<comment type="caution">
    <text evidence="2">The sequence shown here is derived from an EMBL/GenBank/DDBJ whole genome shotgun (WGS) entry which is preliminary data.</text>
</comment>
<sequence length="145" mass="14910">MTDDVTIPTDDDEYADAGIPADGDDRISAFWQAARGHLGFGKLEPILGGEPSGVVPPPSFSYGVGAEADAAAAEILAGARTSSSAPRAEFGPDDLPQVGAVAIVLDAQGEPRALIRTTDVVVTDETVTETYELVYPTAGPTPPVD</sequence>
<dbReference type="SUPFAM" id="SSF88697">
    <property type="entry name" value="PUA domain-like"/>
    <property type="match status" value="1"/>
</dbReference>
<dbReference type="Proteomes" id="UP001529338">
    <property type="component" value="Unassembled WGS sequence"/>
</dbReference>
<dbReference type="Gene3D" id="3.10.400.10">
    <property type="entry name" value="Sulfate adenylyltransferase"/>
    <property type="match status" value="1"/>
</dbReference>
<dbReference type="RefSeq" id="WP_289456801.1">
    <property type="nucleotide sequence ID" value="NZ_JAUCGQ010000004.1"/>
</dbReference>
<protein>
    <submittedName>
        <fullName evidence="2">ASCH domain-containing protein</fullName>
    </submittedName>
</protein>
<evidence type="ECO:0000313" key="2">
    <source>
        <dbReference type="EMBL" id="MDM7856554.1"/>
    </source>
</evidence>
<evidence type="ECO:0000313" key="3">
    <source>
        <dbReference type="Proteomes" id="UP001529338"/>
    </source>
</evidence>